<dbReference type="HAMAP" id="MF_00274">
    <property type="entry name" value="DNA_YbaB_EbfC"/>
    <property type="match status" value="1"/>
</dbReference>
<organism evidence="3 4">
    <name type="scientific">Rarispira pelagica</name>
    <dbReference type="NCBI Taxonomy" id="3141764"/>
    <lineage>
        <taxon>Bacteria</taxon>
        <taxon>Pseudomonadati</taxon>
        <taxon>Spirochaetota</taxon>
        <taxon>Spirochaetia</taxon>
        <taxon>Winmispirales</taxon>
        <taxon>Winmispiraceae</taxon>
        <taxon>Rarispira</taxon>
    </lineage>
</organism>
<sequence>MNPFDLIKNFGSLQEKMTQAQEELKKLKVSGESGAGMVKIVMRGDFSVEEVKIDPSIVNSDEVGLLEDLVASALSSAMENLKSAMQDNMKNSFGSELFFGPGGNIV</sequence>
<dbReference type="InterPro" id="IPR004401">
    <property type="entry name" value="YbaB/EbfC"/>
</dbReference>
<dbReference type="PANTHER" id="PTHR33449:SF1">
    <property type="entry name" value="NUCLEOID-ASSOCIATED PROTEIN YBAB"/>
    <property type="match status" value="1"/>
</dbReference>
<dbReference type="RefSeq" id="WP_420068629.1">
    <property type="nucleotide sequence ID" value="NZ_JBCHKQ010000001.1"/>
</dbReference>
<dbReference type="EMBL" id="JBCHKQ010000001">
    <property type="protein sequence ID" value="MEM5947178.1"/>
    <property type="molecule type" value="Genomic_DNA"/>
</dbReference>
<comment type="similarity">
    <text evidence="2">Belongs to the YbaB/EbfC family.</text>
</comment>
<gene>
    <name evidence="3" type="ORF">WKV44_01320</name>
</gene>
<dbReference type="PANTHER" id="PTHR33449">
    <property type="entry name" value="NUCLEOID-ASSOCIATED PROTEIN YBAB"/>
    <property type="match status" value="1"/>
</dbReference>
<comment type="caution">
    <text evidence="3">The sequence shown here is derived from an EMBL/GenBank/DDBJ whole genome shotgun (WGS) entry which is preliminary data.</text>
</comment>
<keyword evidence="4" id="KW-1185">Reference proteome</keyword>
<keyword evidence="1 2" id="KW-0238">DNA-binding</keyword>
<evidence type="ECO:0000313" key="4">
    <source>
        <dbReference type="Proteomes" id="UP001466331"/>
    </source>
</evidence>
<name>A0ABU9U938_9SPIR</name>
<protein>
    <recommendedName>
        <fullName evidence="2">Nucleoid-associated protein WKV44_01320</fullName>
    </recommendedName>
</protein>
<comment type="function">
    <text evidence="2">Binds to DNA and alters its conformation. May be involved in regulation of gene expression, nucleoid organization and DNA protection.</text>
</comment>
<dbReference type="InterPro" id="IPR036894">
    <property type="entry name" value="YbaB-like_sf"/>
</dbReference>
<keyword evidence="2" id="KW-0963">Cytoplasm</keyword>
<comment type="subunit">
    <text evidence="2">Homodimer.</text>
</comment>
<dbReference type="SUPFAM" id="SSF82607">
    <property type="entry name" value="YbaB-like"/>
    <property type="match status" value="1"/>
</dbReference>
<dbReference type="Gene3D" id="3.30.1310.10">
    <property type="entry name" value="Nucleoid-associated protein YbaB-like domain"/>
    <property type="match status" value="1"/>
</dbReference>
<accession>A0ABU9U938</accession>
<dbReference type="Proteomes" id="UP001466331">
    <property type="component" value="Unassembled WGS sequence"/>
</dbReference>
<proteinExistence type="inferred from homology"/>
<reference evidence="3 4" key="1">
    <citation type="submission" date="2024-03" db="EMBL/GenBank/DDBJ databases">
        <title>Ignisphaera cupida sp. nov., a hyperthermophilic hydrolytic archaeon from a hot spring of Kamchatka, and proposal of Ignisphaeraceae fam. nov.</title>
        <authorList>
            <person name="Podosokorskaya O.A."/>
            <person name="Elcheninov A.G."/>
            <person name="Maltseva A.I."/>
            <person name="Zayulina K.S."/>
            <person name="Novikov A."/>
            <person name="Merkel A.Y."/>
        </authorList>
    </citation>
    <scope>NUCLEOTIDE SEQUENCE [LARGE SCALE GENOMIC DNA]</scope>
    <source>
        <strain evidence="3 4">38H-sp</strain>
    </source>
</reference>
<dbReference type="PIRSF" id="PIRSF004555">
    <property type="entry name" value="UCP004555"/>
    <property type="match status" value="1"/>
</dbReference>
<evidence type="ECO:0000256" key="1">
    <source>
        <dbReference type="ARBA" id="ARBA00023125"/>
    </source>
</evidence>
<evidence type="ECO:0000313" key="3">
    <source>
        <dbReference type="EMBL" id="MEM5947178.1"/>
    </source>
</evidence>
<dbReference type="NCBIfam" id="TIGR00103">
    <property type="entry name" value="DNA_YbaB_EbfC"/>
    <property type="match status" value="1"/>
</dbReference>
<dbReference type="Pfam" id="PF02575">
    <property type="entry name" value="YbaB_DNA_bd"/>
    <property type="match status" value="1"/>
</dbReference>
<comment type="subcellular location">
    <subcellularLocation>
        <location evidence="2">Cytoplasm</location>
        <location evidence="2">Nucleoid</location>
    </subcellularLocation>
</comment>
<evidence type="ECO:0000256" key="2">
    <source>
        <dbReference type="HAMAP-Rule" id="MF_00274"/>
    </source>
</evidence>